<dbReference type="SUPFAM" id="SSF51445">
    <property type="entry name" value="(Trans)glycosidases"/>
    <property type="match status" value="1"/>
</dbReference>
<dbReference type="SMART" id="SM00642">
    <property type="entry name" value="Aamy"/>
    <property type="match status" value="1"/>
</dbReference>
<dbReference type="Pfam" id="PF00128">
    <property type="entry name" value="Alpha-amylase"/>
    <property type="match status" value="1"/>
</dbReference>
<keyword evidence="2" id="KW-0413">Isomerase</keyword>
<reference evidence="2 3" key="1">
    <citation type="submission" date="2010-04" db="EMBL/GenBank/DDBJ databases">
        <authorList>
            <person name="Qin X."/>
            <person name="Bachman B."/>
            <person name="Battles P."/>
            <person name="Bell A."/>
            <person name="Bess C."/>
            <person name="Bickham C."/>
            <person name="Chaboub L."/>
            <person name="Chen D."/>
            <person name="Coyle M."/>
            <person name="Deiros D.R."/>
            <person name="Dinh H."/>
            <person name="Forbes L."/>
            <person name="Fowler G."/>
            <person name="Francisco L."/>
            <person name="Fu Q."/>
            <person name="Gubbala S."/>
            <person name="Hale W."/>
            <person name="Han Y."/>
            <person name="Hemphill L."/>
            <person name="Highlander S.K."/>
            <person name="Hirani K."/>
            <person name="Hogues M."/>
            <person name="Jackson L."/>
            <person name="Jakkamsetti A."/>
            <person name="Javaid M."/>
            <person name="Jiang H."/>
            <person name="Korchina V."/>
            <person name="Kovar C."/>
            <person name="Lara F."/>
            <person name="Lee S."/>
            <person name="Mata R."/>
            <person name="Mathew T."/>
            <person name="Moen C."/>
            <person name="Morales K."/>
            <person name="Munidasa M."/>
            <person name="Nazareth L."/>
            <person name="Ngo R."/>
            <person name="Nguyen L."/>
            <person name="Okwuonu G."/>
            <person name="Ongeri F."/>
            <person name="Patil S."/>
            <person name="Petrosino J."/>
            <person name="Pham C."/>
            <person name="Pham P."/>
            <person name="Pu L.-L."/>
            <person name="Puazo M."/>
            <person name="Raj R."/>
            <person name="Reid J."/>
            <person name="Rouhana J."/>
            <person name="Saada N."/>
            <person name="Shang Y."/>
            <person name="Simmons D."/>
            <person name="Thornton R."/>
            <person name="Warren J."/>
            <person name="Weissenberger G."/>
            <person name="Zhang J."/>
            <person name="Zhang L."/>
            <person name="Zhou C."/>
            <person name="Zhu D."/>
            <person name="Muzny D."/>
            <person name="Worley K."/>
            <person name="Gibbs R."/>
        </authorList>
    </citation>
    <scope>NUCLEOTIDE SEQUENCE [LARGE SCALE GENOMIC DNA]</scope>
    <source>
        <strain evidence="2 3">ATCC 49957</strain>
    </source>
</reference>
<dbReference type="Gene3D" id="3.20.20.80">
    <property type="entry name" value="Glycosidases"/>
    <property type="match status" value="3"/>
</dbReference>
<feature type="domain" description="Glycosyl hydrolase family 13 catalytic" evidence="1">
    <location>
        <begin position="16"/>
        <end position="748"/>
    </location>
</feature>
<dbReference type="GO" id="GO:0005992">
    <property type="term" value="P:trehalose biosynthetic process"/>
    <property type="evidence" value="ECO:0007669"/>
    <property type="project" value="TreeGrafter"/>
</dbReference>
<dbReference type="RefSeq" id="WP_007002679.1">
    <property type="nucleotide sequence ID" value="NZ_GG770777.1"/>
</dbReference>
<dbReference type="PANTHER" id="PTHR10357">
    <property type="entry name" value="ALPHA-AMYLASE FAMILY MEMBER"/>
    <property type="match status" value="1"/>
</dbReference>
<proteinExistence type="predicted"/>
<dbReference type="EC" id="5.4.99.15" evidence="2"/>
<evidence type="ECO:0000259" key="1">
    <source>
        <dbReference type="SMART" id="SM00642"/>
    </source>
</evidence>
<dbReference type="GO" id="GO:0047470">
    <property type="term" value="F:(1,4)-alpha-D-glucan 1-alpha-D-glucosylmutase activity"/>
    <property type="evidence" value="ECO:0007669"/>
    <property type="project" value="UniProtKB-EC"/>
</dbReference>
<evidence type="ECO:0000313" key="3">
    <source>
        <dbReference type="Proteomes" id="UP000005324"/>
    </source>
</evidence>
<dbReference type="InterPro" id="IPR012767">
    <property type="entry name" value="Trehalose_TreY"/>
</dbReference>
<dbReference type="HOGENOM" id="CLU_005045_1_1_5"/>
<dbReference type="CDD" id="cd11336">
    <property type="entry name" value="AmyAc_MTSase"/>
    <property type="match status" value="1"/>
</dbReference>
<organism evidence="2 3">
    <name type="scientific">Pseudoroseomonas cervicalis ATCC 49957</name>
    <dbReference type="NCBI Taxonomy" id="525371"/>
    <lineage>
        <taxon>Bacteria</taxon>
        <taxon>Pseudomonadati</taxon>
        <taxon>Pseudomonadota</taxon>
        <taxon>Alphaproteobacteria</taxon>
        <taxon>Acetobacterales</taxon>
        <taxon>Roseomonadaceae</taxon>
        <taxon>Roseomonas</taxon>
    </lineage>
</organism>
<protein>
    <submittedName>
        <fullName evidence="2">(1-&gt;4)-alpha-D-glucan 1-alpha-D-glucosylmutase</fullName>
        <ecNumber evidence="2">5.4.99.15</ecNumber>
    </submittedName>
</protein>
<comment type="caution">
    <text evidence="2">The sequence shown here is derived from an EMBL/GenBank/DDBJ whole genome shotgun (WGS) entry which is preliminary data.</text>
</comment>
<dbReference type="AlphaFoldDB" id="D5RRD7"/>
<dbReference type="PANTHER" id="PTHR10357:SF216">
    <property type="entry name" value="MALTOOLIGOSYL TREHALOSE SYNTHASE-RELATED"/>
    <property type="match status" value="1"/>
</dbReference>
<name>D5RRD7_9PROT</name>
<dbReference type="NCBIfam" id="TIGR02401">
    <property type="entry name" value="trehalose_TreY"/>
    <property type="match status" value="1"/>
</dbReference>
<sequence>MTAARTAPRATYRLQFHAGFTLDDAVGLVPYLARLGISHLYASPLLPAAPGSTHGYDVTATDAINPALGGEPALRRLVAALRAEGLGLLLDIVPNHMGVDGPHNPWWQDVLARGRDSRFSGFFDIDWESADPALAGRMLAPFLGRPYGEALAEGELTLVAEGPTGLSVAYFDNRFPIREEDARGILEARDGLADHDPRSLDGAARLHALLERQHYRLAWWRTATDEINWRRFFDVTGLAGLRAEDPAVFDATHELILRLYAEGLIDGVRIDHVDGLADPAGYCRRLRRRMRQESTRRPAGAPQGEPYIVVEKILAGGEELPKRWGTDGTTGYDFMDQVGGVLHDAAGEAPLSALWREVSGSERDFAAEEIVARQQILRDNLAAELDACARALHHLARGHLRSRDFSFNAIRRVTAQLLVHFPVYRIYVRAGQPSAQDEAVLRQAAEGARARLHPSDHAVLAHLLFWLAEERVRDHAPGAARQALLRARQRFQQLSSPTAAKSVEDTAFYRYGRLLSRNEVGSHPGHFALSPGGFHAAAAARGRDFPDALLATATHDHKRGEDLRMRLALLSEMPDEWAGFLRGILGRAAGLVRALPDGPAPEPGEAAMAVQMIVAAWPLDLDPADGAGLAAWAERLEGWQRKAMREAKRRSGWAMPDEAYEQAAHAFLHGLLDRAAGPDLPRDLHGFARRIAAPAALKSLSQAVLRLTVPGAPDLYQGTEFWDFSLVDPDNRRPVDYAARQAALAQERPLEALLEDWQDGAVKQRLIHRLLRGRQASPALFRDGSYEPLAPQGGVGEGVLGFLRRQGEEALLVAVPRLSLPLVPLGAGSLRPRAEGWGDTTLPLPAELAGRRWRCLLGGVAPVASAAGLPLAGHGLPLLVLHSSAG</sequence>
<dbReference type="GO" id="GO:0030980">
    <property type="term" value="P:alpha-glucan catabolic process"/>
    <property type="evidence" value="ECO:0007669"/>
    <property type="project" value="TreeGrafter"/>
</dbReference>
<gene>
    <name evidence="2" type="primary">treY</name>
    <name evidence="2" type="ORF">HMPREF0731_3649</name>
</gene>
<dbReference type="EMBL" id="ADVL01000699">
    <property type="protein sequence ID" value="EFH10119.1"/>
    <property type="molecule type" value="Genomic_DNA"/>
</dbReference>
<dbReference type="OrthoDB" id="9761577at2"/>
<dbReference type="Proteomes" id="UP000005324">
    <property type="component" value="Unassembled WGS sequence"/>
</dbReference>
<evidence type="ECO:0000313" key="2">
    <source>
        <dbReference type="EMBL" id="EFH10119.1"/>
    </source>
</evidence>
<accession>D5RRD7</accession>
<dbReference type="InterPro" id="IPR017853">
    <property type="entry name" value="GH"/>
</dbReference>
<keyword evidence="3" id="KW-1185">Reference proteome</keyword>
<dbReference type="InterPro" id="IPR006047">
    <property type="entry name" value="GH13_cat_dom"/>
</dbReference>